<dbReference type="Proteomes" id="UP001143304">
    <property type="component" value="Unassembled WGS sequence"/>
</dbReference>
<evidence type="ECO:0000256" key="2">
    <source>
        <dbReference type="ARBA" id="ARBA00022723"/>
    </source>
</evidence>
<feature type="domain" description="Amidohydrolase-related" evidence="6">
    <location>
        <begin position="52"/>
        <end position="367"/>
    </location>
</feature>
<keyword evidence="3 5" id="KW-0378">Hydrolase</keyword>
<dbReference type="SUPFAM" id="SSF51338">
    <property type="entry name" value="Composite domain of metallo-dependent hydrolases"/>
    <property type="match status" value="1"/>
</dbReference>
<dbReference type="InterPro" id="IPR003764">
    <property type="entry name" value="GlcNAc_6-P_deAcase"/>
</dbReference>
<dbReference type="Gene3D" id="2.30.40.10">
    <property type="entry name" value="Urease, subunit C, domain 1"/>
    <property type="match status" value="1"/>
</dbReference>
<evidence type="ECO:0000313" key="8">
    <source>
        <dbReference type="Proteomes" id="UP001143304"/>
    </source>
</evidence>
<keyword evidence="2" id="KW-0479">Metal-binding</keyword>
<proteinExistence type="inferred from homology"/>
<name>A0ABT3T232_9GAMM</name>
<keyword evidence="4 5" id="KW-0119">Carbohydrate metabolism</keyword>
<dbReference type="Gene3D" id="3.20.20.140">
    <property type="entry name" value="Metal-dependent hydrolases"/>
    <property type="match status" value="1"/>
</dbReference>
<evidence type="ECO:0000259" key="6">
    <source>
        <dbReference type="Pfam" id="PF01979"/>
    </source>
</evidence>
<evidence type="ECO:0000256" key="3">
    <source>
        <dbReference type="ARBA" id="ARBA00022801"/>
    </source>
</evidence>
<dbReference type="GO" id="GO:0008448">
    <property type="term" value="F:N-acetylglucosamine-6-phosphate deacetylase activity"/>
    <property type="evidence" value="ECO:0007669"/>
    <property type="project" value="UniProtKB-EC"/>
</dbReference>
<sequence>MIQAIVNGVIFNGEAAMQGKAVLLSGDRVLDVVGESEIPADVQERFDLQGGTLVPGFVDLQVNGGGGVLFNNDPSVETIRTIAAAHRRYGTTALLPTLITDDFPVMVQAIAAVRQAIETGVPGVIGIHIEGPFLSPERSGAHDAAKFCHLDERGIELVCSLDKGKTLLTLAPELTTPATIQYLVRQGLIIAAGHSAADYEQATQALKAGVAGFTHLYNAMSPLQGRAPGMVGAALADESSWFGIIADGHHVHPAAFKAAVRAKRSGGALLVTDAMAPVGAPDCTFALGEQMLRACGGRIVNDAGRLAGSALDMLSAVNNAAQFAGIDWFEAQRMASLYPARALGLDTELGIIAAGCRASLLALDKHRCISACWIDGIRG</sequence>
<dbReference type="InterPro" id="IPR032466">
    <property type="entry name" value="Metal_Hydrolase"/>
</dbReference>
<evidence type="ECO:0000256" key="4">
    <source>
        <dbReference type="ARBA" id="ARBA00023277"/>
    </source>
</evidence>
<evidence type="ECO:0000313" key="7">
    <source>
        <dbReference type="EMBL" id="MCX2976313.1"/>
    </source>
</evidence>
<dbReference type="EC" id="3.5.1.25" evidence="7"/>
<dbReference type="CDD" id="cd00854">
    <property type="entry name" value="NagA"/>
    <property type="match status" value="1"/>
</dbReference>
<comment type="similarity">
    <text evidence="1 5">Belongs to the metallo-dependent hydrolases superfamily. NagA family.</text>
</comment>
<dbReference type="InterPro" id="IPR006680">
    <property type="entry name" value="Amidohydro-rel"/>
</dbReference>
<dbReference type="InterPro" id="IPR011059">
    <property type="entry name" value="Metal-dep_hydrolase_composite"/>
</dbReference>
<comment type="caution">
    <text evidence="7">The sequence shown here is derived from an EMBL/GenBank/DDBJ whole genome shotgun (WGS) entry which is preliminary data.</text>
</comment>
<reference evidence="7" key="1">
    <citation type="submission" date="2019-02" db="EMBL/GenBank/DDBJ databases">
        <authorList>
            <person name="Li S.-H."/>
        </authorList>
    </citation>
    <scope>NUCLEOTIDE SEQUENCE</scope>
    <source>
        <strain evidence="7">IMCC11814</strain>
    </source>
</reference>
<dbReference type="NCBIfam" id="TIGR00221">
    <property type="entry name" value="nagA"/>
    <property type="match status" value="1"/>
</dbReference>
<dbReference type="PIRSF" id="PIRSF038994">
    <property type="entry name" value="NagA"/>
    <property type="match status" value="1"/>
</dbReference>
<evidence type="ECO:0000256" key="1">
    <source>
        <dbReference type="ARBA" id="ARBA00010716"/>
    </source>
</evidence>
<dbReference type="PANTHER" id="PTHR11113:SF14">
    <property type="entry name" value="N-ACETYLGLUCOSAMINE-6-PHOSPHATE DEACETYLASE"/>
    <property type="match status" value="1"/>
</dbReference>
<dbReference type="EMBL" id="SHNO01000001">
    <property type="protein sequence ID" value="MCX2976313.1"/>
    <property type="molecule type" value="Genomic_DNA"/>
</dbReference>
<dbReference type="SUPFAM" id="SSF51556">
    <property type="entry name" value="Metallo-dependent hydrolases"/>
    <property type="match status" value="1"/>
</dbReference>
<dbReference type="PANTHER" id="PTHR11113">
    <property type="entry name" value="N-ACETYLGLUCOSAMINE-6-PHOSPHATE DEACETYLASE"/>
    <property type="match status" value="1"/>
</dbReference>
<accession>A0ABT3T232</accession>
<organism evidence="7 8">
    <name type="scientific">Candidatus Marimicrobium litorale</name>
    <dbReference type="NCBI Taxonomy" id="2518991"/>
    <lineage>
        <taxon>Bacteria</taxon>
        <taxon>Pseudomonadati</taxon>
        <taxon>Pseudomonadota</taxon>
        <taxon>Gammaproteobacteria</taxon>
        <taxon>Cellvibrionales</taxon>
        <taxon>Halieaceae</taxon>
        <taxon>Marimicrobium</taxon>
    </lineage>
</organism>
<keyword evidence="8" id="KW-1185">Reference proteome</keyword>
<evidence type="ECO:0000256" key="5">
    <source>
        <dbReference type="PIRNR" id="PIRNR038994"/>
    </source>
</evidence>
<protein>
    <submittedName>
        <fullName evidence="7">N-acetylglucosamine-6-phosphate deacetylase</fullName>
        <ecNumber evidence="7">3.5.1.25</ecNumber>
    </submittedName>
</protein>
<gene>
    <name evidence="7" type="primary">nagA</name>
    <name evidence="7" type="ORF">EYC82_02945</name>
</gene>
<dbReference type="Pfam" id="PF01979">
    <property type="entry name" value="Amidohydro_1"/>
    <property type="match status" value="1"/>
</dbReference>